<evidence type="ECO:0000256" key="3">
    <source>
        <dbReference type="ARBA" id="ARBA00022578"/>
    </source>
</evidence>
<evidence type="ECO:0000256" key="1">
    <source>
        <dbReference type="ARBA" id="ARBA00002190"/>
    </source>
</evidence>
<dbReference type="GO" id="GO:0003677">
    <property type="term" value="F:DNA binding"/>
    <property type="evidence" value="ECO:0007669"/>
    <property type="project" value="UniProtKB-UniRule"/>
</dbReference>
<evidence type="ECO:0000256" key="4">
    <source>
        <dbReference type="ARBA" id="ARBA00023125"/>
    </source>
</evidence>
<evidence type="ECO:0000256" key="5">
    <source>
        <dbReference type="ARBA" id="ARBA00023172"/>
    </source>
</evidence>
<accession>A0A162KBI6</accession>
<keyword evidence="3 6" id="KW-0815">Transposition</keyword>
<comment type="caution">
    <text evidence="7">The sequence shown here is derived from an EMBL/GenBank/DDBJ whole genome shotgun (WGS) entry which is preliminary data.</text>
</comment>
<dbReference type="AlphaFoldDB" id="A0A162KBI6"/>
<evidence type="ECO:0000256" key="2">
    <source>
        <dbReference type="ARBA" id="ARBA00010961"/>
    </source>
</evidence>
<keyword evidence="8" id="KW-1185">Reference proteome</keyword>
<protein>
    <recommendedName>
        <fullName evidence="6">Mutator family transposase</fullName>
    </recommendedName>
</protein>
<dbReference type="PANTHER" id="PTHR33217">
    <property type="entry name" value="TRANSPOSASE FOR INSERTION SEQUENCE ELEMENT IS1081"/>
    <property type="match status" value="1"/>
</dbReference>
<reference evidence="7 8" key="1">
    <citation type="submission" date="2016-03" db="EMBL/GenBank/DDBJ databases">
        <title>Draft genome sequence of Paenibacillus glacialis DSM 22343.</title>
        <authorList>
            <person name="Shin S.-K."/>
            <person name="Yi H."/>
        </authorList>
    </citation>
    <scope>NUCLEOTIDE SEQUENCE [LARGE SCALE GENOMIC DNA]</scope>
    <source>
        <strain evidence="7 8">DSM 22343</strain>
    </source>
</reference>
<gene>
    <name evidence="7" type="ORF">PGLA_08915</name>
</gene>
<proteinExistence type="inferred from homology"/>
<keyword evidence="6" id="KW-0814">Transposable element</keyword>
<dbReference type="GO" id="GO:0006313">
    <property type="term" value="P:DNA transposition"/>
    <property type="evidence" value="ECO:0007669"/>
    <property type="project" value="UniProtKB-UniRule"/>
</dbReference>
<sequence length="98" mass="11396">MRHGQGNNSKHRLELTVLLYKSPASFVIHMFQKGVTMTGIADLNEKMYGHHYTPQTVSTMTKVMVRHVDAFMKRKLSQRYICVYLDATYIAVKRETVF</sequence>
<organism evidence="7 8">
    <name type="scientific">Paenibacillus glacialis</name>
    <dbReference type="NCBI Taxonomy" id="494026"/>
    <lineage>
        <taxon>Bacteria</taxon>
        <taxon>Bacillati</taxon>
        <taxon>Bacillota</taxon>
        <taxon>Bacilli</taxon>
        <taxon>Bacillales</taxon>
        <taxon>Paenibacillaceae</taxon>
        <taxon>Paenibacillus</taxon>
    </lineage>
</organism>
<dbReference type="OrthoDB" id="9779930at2"/>
<dbReference type="Pfam" id="PF00872">
    <property type="entry name" value="Transposase_mut"/>
    <property type="match status" value="1"/>
</dbReference>
<evidence type="ECO:0000313" key="8">
    <source>
        <dbReference type="Proteomes" id="UP000076967"/>
    </source>
</evidence>
<evidence type="ECO:0000256" key="6">
    <source>
        <dbReference type="RuleBase" id="RU365089"/>
    </source>
</evidence>
<dbReference type="STRING" id="494026.PGLA_08915"/>
<evidence type="ECO:0000313" key="7">
    <source>
        <dbReference type="EMBL" id="OAB43358.1"/>
    </source>
</evidence>
<dbReference type="Proteomes" id="UP000076967">
    <property type="component" value="Unassembled WGS sequence"/>
</dbReference>
<dbReference type="PANTHER" id="PTHR33217:SF7">
    <property type="entry name" value="TRANSPOSASE FOR INSERTION SEQUENCE ELEMENT IS1081"/>
    <property type="match status" value="1"/>
</dbReference>
<name>A0A162KBI6_9BACL</name>
<comment type="function">
    <text evidence="1 6">Required for the transposition of the insertion element.</text>
</comment>
<comment type="similarity">
    <text evidence="2 6">Belongs to the transposase mutator family.</text>
</comment>
<keyword evidence="4 6" id="KW-0238">DNA-binding</keyword>
<dbReference type="InterPro" id="IPR001207">
    <property type="entry name" value="Transposase_mutator"/>
</dbReference>
<keyword evidence="5 6" id="KW-0233">DNA recombination</keyword>
<dbReference type="EMBL" id="LVJH01000015">
    <property type="protein sequence ID" value="OAB43358.1"/>
    <property type="molecule type" value="Genomic_DNA"/>
</dbReference>
<dbReference type="GO" id="GO:0004803">
    <property type="term" value="F:transposase activity"/>
    <property type="evidence" value="ECO:0007669"/>
    <property type="project" value="UniProtKB-UniRule"/>
</dbReference>